<evidence type="ECO:0000256" key="2">
    <source>
        <dbReference type="ARBA" id="ARBA00022475"/>
    </source>
</evidence>
<dbReference type="PANTHER" id="PTHR33908">
    <property type="entry name" value="MANNOSYLTRANSFERASE YKCB-RELATED"/>
    <property type="match status" value="1"/>
</dbReference>
<feature type="transmembrane region" description="Helical" evidence="8">
    <location>
        <begin position="313"/>
        <end position="336"/>
    </location>
</feature>
<dbReference type="GO" id="GO:0005886">
    <property type="term" value="C:plasma membrane"/>
    <property type="evidence" value="ECO:0007669"/>
    <property type="project" value="UniProtKB-SubCell"/>
</dbReference>
<proteinExistence type="predicted"/>
<dbReference type="GO" id="GO:0006493">
    <property type="term" value="P:protein O-linked glycosylation"/>
    <property type="evidence" value="ECO:0007669"/>
    <property type="project" value="InterPro"/>
</dbReference>
<keyword evidence="7 8" id="KW-0472">Membrane</keyword>
<dbReference type="Pfam" id="PF02366">
    <property type="entry name" value="PMT"/>
    <property type="match status" value="1"/>
</dbReference>
<keyword evidence="3" id="KW-0328">Glycosyltransferase</keyword>
<evidence type="ECO:0000256" key="6">
    <source>
        <dbReference type="ARBA" id="ARBA00022989"/>
    </source>
</evidence>
<feature type="transmembrane region" description="Helical" evidence="8">
    <location>
        <begin position="12"/>
        <end position="32"/>
    </location>
</feature>
<keyword evidence="4" id="KW-0808">Transferase</keyword>
<dbReference type="GO" id="GO:0016763">
    <property type="term" value="F:pentosyltransferase activity"/>
    <property type="evidence" value="ECO:0007669"/>
    <property type="project" value="TreeGrafter"/>
</dbReference>
<dbReference type="HOGENOM" id="CLU_019200_5_2_6"/>
<evidence type="ECO:0000256" key="7">
    <source>
        <dbReference type="ARBA" id="ARBA00023136"/>
    </source>
</evidence>
<dbReference type="STRING" id="1348114.OM33_06090"/>
<evidence type="ECO:0000256" key="1">
    <source>
        <dbReference type="ARBA" id="ARBA00004651"/>
    </source>
</evidence>
<comment type="subcellular location">
    <subcellularLocation>
        <location evidence="1">Cell membrane</location>
        <topology evidence="1">Multi-pass membrane protein</topology>
    </subcellularLocation>
</comment>
<dbReference type="GO" id="GO:0010041">
    <property type="term" value="P:response to iron(III) ion"/>
    <property type="evidence" value="ECO:0007669"/>
    <property type="project" value="TreeGrafter"/>
</dbReference>
<feature type="transmembrane region" description="Helical" evidence="8">
    <location>
        <begin position="163"/>
        <end position="196"/>
    </location>
</feature>
<evidence type="ECO:0000256" key="8">
    <source>
        <dbReference type="SAM" id="Phobius"/>
    </source>
</evidence>
<feature type="transmembrane region" description="Helical" evidence="8">
    <location>
        <begin position="208"/>
        <end position="227"/>
    </location>
</feature>
<feature type="transmembrane region" description="Helical" evidence="8">
    <location>
        <begin position="90"/>
        <end position="107"/>
    </location>
</feature>
<keyword evidence="11" id="KW-1185">Reference proteome</keyword>
<evidence type="ECO:0000256" key="3">
    <source>
        <dbReference type="ARBA" id="ARBA00022676"/>
    </source>
</evidence>
<evidence type="ECO:0000259" key="9">
    <source>
        <dbReference type="Pfam" id="PF02366"/>
    </source>
</evidence>
<dbReference type="GO" id="GO:0000030">
    <property type="term" value="F:mannosyltransferase activity"/>
    <property type="evidence" value="ECO:0007669"/>
    <property type="project" value="InterPro"/>
</dbReference>
<keyword evidence="2" id="KW-1003">Cell membrane</keyword>
<evidence type="ECO:0000313" key="11">
    <source>
        <dbReference type="Proteomes" id="UP000030341"/>
    </source>
</evidence>
<feature type="domain" description="ArnT-like N-terminal" evidence="9">
    <location>
        <begin position="13"/>
        <end position="239"/>
    </location>
</feature>
<sequence length="473" mass="53429">MLVSNRLIQLSLLLIAILIGSRLISLGMYPLFDTTEARYAEIARIMFETRDWITPQFDYNIPFWGKPPLHTWFSAISFALFGVNEFSARIPHFLTGIATLITLYYFAKTHFSKLVAIRSTLILTTSLGFIVAIGMVMTDSQLLFSITLAMVSFYHCYFNASKFAGICFFVALAIGMLAKGPVAIILIGIPLTLWSIHHKKLWHALSSLPWLAGSAILLTLTLPWYLLAELKTPGFLDYFLWGEHVQRFLVSGWQGDLYGSAHKETKGTIWLFWLAVAFPWSFIAIWQSGRSLISSQKKRSGNEEHSALIKQYFIYWALSPMLLFTFAGNILPAYVLPSLPALALLLALSKITFRKLVLYALLSATLILTALSYFISGYSSKVSHRDVLQNLTQSQLSQPIYYWHKRPFSAQFYSNGAAQKLTTIKELILLDENGAPFILVSNEKQLFEIAVYAQSQCIQINKTKGFVLYQCGN</sequence>
<dbReference type="AlphaFoldDB" id="A0A0A7EFI9"/>
<dbReference type="GO" id="GO:0009103">
    <property type="term" value="P:lipopolysaccharide biosynthetic process"/>
    <property type="evidence" value="ECO:0007669"/>
    <property type="project" value="UniProtKB-ARBA"/>
</dbReference>
<keyword evidence="5 8" id="KW-0812">Transmembrane</keyword>
<evidence type="ECO:0000313" key="10">
    <source>
        <dbReference type="EMBL" id="AIY64762.1"/>
    </source>
</evidence>
<accession>A0A0A7EFI9</accession>
<dbReference type="InterPro" id="IPR050297">
    <property type="entry name" value="LipidA_mod_glycosyltrf_83"/>
</dbReference>
<gene>
    <name evidence="10" type="ORF">OM33_06090</name>
</gene>
<dbReference type="OrthoDB" id="9775035at2"/>
<evidence type="ECO:0000256" key="5">
    <source>
        <dbReference type="ARBA" id="ARBA00022692"/>
    </source>
</evidence>
<feature type="transmembrane region" description="Helical" evidence="8">
    <location>
        <begin position="356"/>
        <end position="375"/>
    </location>
</feature>
<dbReference type="RefSeq" id="WP_038640025.1">
    <property type="nucleotide sequence ID" value="NZ_CP009888.1"/>
</dbReference>
<dbReference type="EMBL" id="CP009888">
    <property type="protein sequence ID" value="AIY64762.1"/>
    <property type="molecule type" value="Genomic_DNA"/>
</dbReference>
<evidence type="ECO:0000256" key="4">
    <source>
        <dbReference type="ARBA" id="ARBA00022679"/>
    </source>
</evidence>
<dbReference type="PANTHER" id="PTHR33908:SF3">
    <property type="entry name" value="UNDECAPRENYL PHOSPHATE-ALPHA-4-AMINO-4-DEOXY-L-ARABINOSE ARABINOSYL TRANSFERASE"/>
    <property type="match status" value="1"/>
</dbReference>
<reference evidence="10 11" key="1">
    <citation type="submission" date="2014-11" db="EMBL/GenBank/DDBJ databases">
        <title>Complete Genome Sequence of Pseudoalteromonas sp. Strain OCN003 Isolated from Kaneohe Bay, Oahu, Hawaii.</title>
        <authorList>
            <person name="Beurmann S."/>
            <person name="Videau P."/>
            <person name="Ushijima B."/>
            <person name="Smith A.M."/>
            <person name="Aeby G.S."/>
            <person name="Callahan S.M."/>
            <person name="Belcaid M."/>
        </authorList>
    </citation>
    <scope>NUCLEOTIDE SEQUENCE [LARGE SCALE GENOMIC DNA]</scope>
    <source>
        <strain evidence="10 11">OCN003</strain>
    </source>
</reference>
<organism evidence="10 11">
    <name type="scientific">Pseudoalteromonas piratica</name>
    <dbReference type="NCBI Taxonomy" id="1348114"/>
    <lineage>
        <taxon>Bacteria</taxon>
        <taxon>Pseudomonadati</taxon>
        <taxon>Pseudomonadota</taxon>
        <taxon>Gammaproteobacteria</taxon>
        <taxon>Alteromonadales</taxon>
        <taxon>Pseudoalteromonadaceae</taxon>
        <taxon>Pseudoalteromonas</taxon>
    </lineage>
</organism>
<dbReference type="eggNOG" id="COG1807">
    <property type="taxonomic scope" value="Bacteria"/>
</dbReference>
<dbReference type="KEGG" id="pseo:OM33_06090"/>
<protein>
    <recommendedName>
        <fullName evidence="9">ArnT-like N-terminal domain-containing protein</fullName>
    </recommendedName>
</protein>
<keyword evidence="6 8" id="KW-1133">Transmembrane helix</keyword>
<feature type="transmembrane region" description="Helical" evidence="8">
    <location>
        <begin position="270"/>
        <end position="293"/>
    </location>
</feature>
<dbReference type="Proteomes" id="UP000030341">
    <property type="component" value="Chromosome 1"/>
</dbReference>
<name>A0A0A7EFI9_9GAMM</name>
<dbReference type="InterPro" id="IPR003342">
    <property type="entry name" value="ArnT-like_N"/>
</dbReference>